<accession>A0A7J6MDS4</accession>
<feature type="coiled-coil region" evidence="1">
    <location>
        <begin position="381"/>
        <end position="425"/>
    </location>
</feature>
<evidence type="ECO:0000313" key="3">
    <source>
        <dbReference type="Proteomes" id="UP000572268"/>
    </source>
</evidence>
<comment type="caution">
    <text evidence="2">The sequence shown here is derived from an EMBL/GenBank/DDBJ whole genome shotgun (WGS) entry which is preliminary data.</text>
</comment>
<protein>
    <submittedName>
        <fullName evidence="2">Uncharacterized protein</fullName>
    </submittedName>
</protein>
<dbReference type="InterPro" id="IPR027267">
    <property type="entry name" value="AH/BAR_dom_sf"/>
</dbReference>
<dbReference type="SUPFAM" id="SSF103657">
    <property type="entry name" value="BAR/IMD domain-like"/>
    <property type="match status" value="2"/>
</dbReference>
<feature type="coiled-coil region" evidence="1">
    <location>
        <begin position="120"/>
        <end position="164"/>
    </location>
</feature>
<keyword evidence="1" id="KW-0175">Coiled coil</keyword>
<reference evidence="2 3" key="1">
    <citation type="submission" date="2020-04" db="EMBL/GenBank/DDBJ databases">
        <title>Perkinsus olseni comparative genomics.</title>
        <authorList>
            <person name="Bogema D.R."/>
        </authorList>
    </citation>
    <scope>NUCLEOTIDE SEQUENCE [LARGE SCALE GENOMIC DNA]</scope>
    <source>
        <strain evidence="2">ATCC PRA-31</strain>
    </source>
</reference>
<organism evidence="2 3">
    <name type="scientific">Perkinsus olseni</name>
    <name type="common">Perkinsus atlanticus</name>
    <dbReference type="NCBI Taxonomy" id="32597"/>
    <lineage>
        <taxon>Eukaryota</taxon>
        <taxon>Sar</taxon>
        <taxon>Alveolata</taxon>
        <taxon>Perkinsozoa</taxon>
        <taxon>Perkinsea</taxon>
        <taxon>Perkinsida</taxon>
        <taxon>Perkinsidae</taxon>
        <taxon>Perkinsus</taxon>
    </lineage>
</organism>
<dbReference type="Gene3D" id="1.20.1270.60">
    <property type="entry name" value="Arfaptin homology (AH) domain/BAR domain"/>
    <property type="match status" value="2"/>
</dbReference>
<gene>
    <name evidence="2" type="ORF">FOL46_001218</name>
</gene>
<evidence type="ECO:0000256" key="1">
    <source>
        <dbReference type="SAM" id="Coils"/>
    </source>
</evidence>
<dbReference type="EMBL" id="JABANN010000134">
    <property type="protein sequence ID" value="KAF4669743.1"/>
    <property type="molecule type" value="Genomic_DNA"/>
</dbReference>
<dbReference type="Proteomes" id="UP000572268">
    <property type="component" value="Unassembled WGS sequence"/>
</dbReference>
<name>A0A7J6MDS4_PEROL</name>
<dbReference type="AlphaFoldDB" id="A0A7J6MDS4"/>
<evidence type="ECO:0000313" key="2">
    <source>
        <dbReference type="EMBL" id="KAF4669743.1"/>
    </source>
</evidence>
<sequence length="561" mass="62803">MVVFASRTWRNLTAKVVGVKSIPFDPLEKQRAAVLEHAVKAEALYKQLVRLSNLTDEIRSAQLEITRQSREVIAPPAKDEEASTLCSTADSGAGYAQAICLFADQLSRCEQSLQALRPQLQAAVGEAQKLVQRNADLQQKLKDRDRAYADLDHYNHKIEDLKADASKRSKKDVKGEERLARNVAKHRMAEVRFIQLDERVRVEMSQLLEGTEADFAKILSQYSRYLGVSAFAGMQGITTFTEQVPSMVRQQYITVQYQCMVVFASKTWRNLTDKVIGVKAISSDPLEKQRAALLDHAAKAQARSRAKCSGAFHQQLVKLLNLTDQMAATQLDIVKQSRDVVTPSESTPSSTQESGYAPSISLFADQLSRCQQSAQASRPQLQAAVGEAQKLVQRNADLQQKLKDRDRAYADLDHYNHKIEDLKTDASKRSKKDVKGEERLARNVEKHRMAQESFIMLDNQVRAEMSQLLEGKDADFAKIIAEYSRYLGVTASAGMQGITTFTDQVPSMVRQQVERDEDPFPFHNQNSGASIINQSMSGIAPYEVPMSEQKRDAPSAPFMMV</sequence>
<proteinExistence type="predicted"/>